<proteinExistence type="predicted"/>
<name>A0A2G1XKP1_STRCJ</name>
<keyword evidence="3" id="KW-1185">Reference proteome</keyword>
<evidence type="ECO:0000313" key="3">
    <source>
        <dbReference type="Proteomes" id="UP000222531"/>
    </source>
</evidence>
<gene>
    <name evidence="2" type="ORF">BLA24_11495</name>
</gene>
<accession>A0A2G1XKP1</accession>
<dbReference type="Proteomes" id="UP000222531">
    <property type="component" value="Unassembled WGS sequence"/>
</dbReference>
<keyword evidence="1" id="KW-0472">Membrane</keyword>
<sequence length="63" mass="6529">MRRWTTVLRGAAAAAEVLGWWAGLTACWAVLISTLEPLDLQIGAGAALLAALAARGARRAAAR</sequence>
<evidence type="ECO:0000256" key="1">
    <source>
        <dbReference type="SAM" id="Phobius"/>
    </source>
</evidence>
<evidence type="ECO:0000313" key="2">
    <source>
        <dbReference type="EMBL" id="PHQ51709.1"/>
    </source>
</evidence>
<reference evidence="2 3" key="1">
    <citation type="journal article" date="2017" name="Biochemistry">
        <title>Identification of the Biosynthetic Pathway for the Antibiotic Bicyclomycin.</title>
        <authorList>
            <person name="Patteson J."/>
            <person name="Cai W."/>
            <person name="Johnson R.A."/>
            <person name="Santa Maria K."/>
            <person name="Li B."/>
        </authorList>
    </citation>
    <scope>NUCLEOTIDE SEQUENCE [LARGE SCALE GENOMIC DNA]</scope>
    <source>
        <strain evidence="2 3">ATCC 21532</strain>
    </source>
</reference>
<dbReference type="EMBL" id="NHZO01000136">
    <property type="protein sequence ID" value="PHQ51709.1"/>
    <property type="molecule type" value="Genomic_DNA"/>
</dbReference>
<dbReference type="AlphaFoldDB" id="A0A2G1XKP1"/>
<keyword evidence="1" id="KW-1133">Transmembrane helix</keyword>
<keyword evidence="1" id="KW-0812">Transmembrane</keyword>
<feature type="transmembrane region" description="Helical" evidence="1">
    <location>
        <begin position="12"/>
        <end position="32"/>
    </location>
</feature>
<organism evidence="2 3">
    <name type="scientific">Streptomyces cinnamoneus</name>
    <name type="common">Streptoverticillium cinnamoneum</name>
    <dbReference type="NCBI Taxonomy" id="53446"/>
    <lineage>
        <taxon>Bacteria</taxon>
        <taxon>Bacillati</taxon>
        <taxon>Actinomycetota</taxon>
        <taxon>Actinomycetes</taxon>
        <taxon>Kitasatosporales</taxon>
        <taxon>Streptomycetaceae</taxon>
        <taxon>Streptomyces</taxon>
        <taxon>Streptomyces cinnamoneus group</taxon>
    </lineage>
</organism>
<protein>
    <submittedName>
        <fullName evidence="2">Uncharacterized protein</fullName>
    </submittedName>
</protein>
<comment type="caution">
    <text evidence="2">The sequence shown here is derived from an EMBL/GenBank/DDBJ whole genome shotgun (WGS) entry which is preliminary data.</text>
</comment>
<dbReference type="PROSITE" id="PS51257">
    <property type="entry name" value="PROKAR_LIPOPROTEIN"/>
    <property type="match status" value="1"/>
</dbReference>
<feature type="transmembrane region" description="Helical" evidence="1">
    <location>
        <begin position="38"/>
        <end position="57"/>
    </location>
</feature>